<feature type="region of interest" description="Disordered" evidence="1">
    <location>
        <begin position="216"/>
        <end position="241"/>
    </location>
</feature>
<protein>
    <submittedName>
        <fullName evidence="3">Uncharacterized protein</fullName>
    </submittedName>
</protein>
<evidence type="ECO:0000256" key="1">
    <source>
        <dbReference type="SAM" id="MobiDB-lite"/>
    </source>
</evidence>
<dbReference type="Proteomes" id="UP001642406">
    <property type="component" value="Unassembled WGS sequence"/>
</dbReference>
<comment type="caution">
    <text evidence="3">The sequence shown here is derived from an EMBL/GenBank/DDBJ whole genome shotgun (WGS) entry which is preliminary data.</text>
</comment>
<reference evidence="3 4" key="1">
    <citation type="submission" date="2024-01" db="EMBL/GenBank/DDBJ databases">
        <authorList>
            <person name="Allen C."/>
            <person name="Tagirdzhanova G."/>
        </authorList>
    </citation>
    <scope>NUCLEOTIDE SEQUENCE [LARGE SCALE GENOMIC DNA]</scope>
</reference>
<feature type="compositionally biased region" description="Polar residues" evidence="1">
    <location>
        <begin position="355"/>
        <end position="371"/>
    </location>
</feature>
<feature type="compositionally biased region" description="Polar residues" evidence="1">
    <location>
        <begin position="300"/>
        <end position="336"/>
    </location>
</feature>
<organism evidence="3 4">
    <name type="scientific">Sporothrix bragantina</name>
    <dbReference type="NCBI Taxonomy" id="671064"/>
    <lineage>
        <taxon>Eukaryota</taxon>
        <taxon>Fungi</taxon>
        <taxon>Dikarya</taxon>
        <taxon>Ascomycota</taxon>
        <taxon>Pezizomycotina</taxon>
        <taxon>Sordariomycetes</taxon>
        <taxon>Sordariomycetidae</taxon>
        <taxon>Ophiostomatales</taxon>
        <taxon>Ophiostomataceae</taxon>
        <taxon>Sporothrix</taxon>
    </lineage>
</organism>
<evidence type="ECO:0000256" key="2">
    <source>
        <dbReference type="SAM" id="Phobius"/>
    </source>
</evidence>
<dbReference type="EMBL" id="CAWUHC010000027">
    <property type="protein sequence ID" value="CAK7219591.1"/>
    <property type="molecule type" value="Genomic_DNA"/>
</dbReference>
<dbReference type="PANTHER" id="PTHR16861">
    <property type="entry name" value="GLYCOPROTEIN 38"/>
    <property type="match status" value="1"/>
</dbReference>
<keyword evidence="2" id="KW-1133">Transmembrane helix</keyword>
<keyword evidence="4" id="KW-1185">Reference proteome</keyword>
<feature type="transmembrane region" description="Helical" evidence="2">
    <location>
        <begin position="182"/>
        <end position="205"/>
    </location>
</feature>
<accession>A0ABP0BK97</accession>
<evidence type="ECO:0000313" key="3">
    <source>
        <dbReference type="EMBL" id="CAK7219591.1"/>
    </source>
</evidence>
<evidence type="ECO:0000313" key="4">
    <source>
        <dbReference type="Proteomes" id="UP001642406"/>
    </source>
</evidence>
<feature type="region of interest" description="Disordered" evidence="1">
    <location>
        <begin position="138"/>
        <end position="176"/>
    </location>
</feature>
<proteinExistence type="predicted"/>
<sequence>MTDYFDDYFFTSNVSDHTCPGFGSNVCKPPNACARDPNTGRRFCCDVKDVCWTLTETCAKDGSTTDCGTGSTTWCCVDGREQCTGAKNQINICWSTHHDILNNITNKVLNNTYSSLSAAHPSATTWAFDPLELIAQTAPPASSATPSSDASASSSAPSASTTSDDGNGNVGDSTSHKTSGGAIAGIAIGVVAGVALIAGILFFLWRRHRNKQIAAGSYQAPGSGPAPGGIPEGGAAAAGATGLDDKPRYAGAPNFGAHDYGNNGYYSGNTSSPMPPSTAPASELHGDNLPPPQELPASMAFNSAPSELSGTSPSVPTAYANSAINSGVSSHGSPATGSVLPASTEASPELAFQRPYQSVSAQQSPSPLHQQ</sequence>
<feature type="region of interest" description="Disordered" evidence="1">
    <location>
        <begin position="266"/>
        <end position="371"/>
    </location>
</feature>
<feature type="compositionally biased region" description="Low complexity" evidence="1">
    <location>
        <begin position="138"/>
        <end position="165"/>
    </location>
</feature>
<keyword evidence="2" id="KW-0812">Transmembrane</keyword>
<name>A0ABP0BK97_9PEZI</name>
<dbReference type="PANTHER" id="PTHR16861:SF4">
    <property type="entry name" value="SH3 DOMAIN PROTEIN (AFU_ORTHOLOGUE AFUA_1G13610)"/>
    <property type="match status" value="1"/>
</dbReference>
<gene>
    <name evidence="3" type="ORF">SBRCBS47491_003905</name>
</gene>
<keyword evidence="2" id="KW-0472">Membrane</keyword>